<accession>C6B9E3</accession>
<dbReference type="KEGG" id="rlg:Rleg_5736"/>
<dbReference type="AlphaFoldDB" id="C6B9E3"/>
<organism evidence="2 3">
    <name type="scientific">Rhizobium leguminosarum bv. trifolii (strain WSM1325)</name>
    <dbReference type="NCBI Taxonomy" id="395491"/>
    <lineage>
        <taxon>Bacteria</taxon>
        <taxon>Pseudomonadati</taxon>
        <taxon>Pseudomonadota</taxon>
        <taxon>Alphaproteobacteria</taxon>
        <taxon>Hyphomicrobiales</taxon>
        <taxon>Rhizobiaceae</taxon>
        <taxon>Rhizobium/Agrobacterium group</taxon>
        <taxon>Rhizobium</taxon>
    </lineage>
</organism>
<evidence type="ECO:0000313" key="3">
    <source>
        <dbReference type="Proteomes" id="UP000002256"/>
    </source>
</evidence>
<name>C6B9E3_RHILS</name>
<geneLocation type="plasmid" evidence="2 3">
    <name>pR132503</name>
</geneLocation>
<sequence length="45" mass="4759">MTSRWDDSHLAHNRTDPLGGIPHVMQSGSAGRLSSLSTGLAAKEI</sequence>
<feature type="compositionally biased region" description="Basic and acidic residues" evidence="1">
    <location>
        <begin position="1"/>
        <end position="15"/>
    </location>
</feature>
<gene>
    <name evidence="2" type="ordered locus">Rleg_5736</name>
</gene>
<protein>
    <submittedName>
        <fullName evidence="2">Uncharacterized protein</fullName>
    </submittedName>
</protein>
<proteinExistence type="predicted"/>
<dbReference type="EMBL" id="CP001625">
    <property type="protein sequence ID" value="ACS60531.1"/>
    <property type="molecule type" value="Genomic_DNA"/>
</dbReference>
<feature type="region of interest" description="Disordered" evidence="1">
    <location>
        <begin position="1"/>
        <end position="45"/>
    </location>
</feature>
<evidence type="ECO:0000313" key="2">
    <source>
        <dbReference type="EMBL" id="ACS60531.1"/>
    </source>
</evidence>
<feature type="compositionally biased region" description="Polar residues" evidence="1">
    <location>
        <begin position="26"/>
        <end position="38"/>
    </location>
</feature>
<evidence type="ECO:0000256" key="1">
    <source>
        <dbReference type="SAM" id="MobiDB-lite"/>
    </source>
</evidence>
<keyword evidence="2" id="KW-0614">Plasmid</keyword>
<reference evidence="2 3" key="1">
    <citation type="journal article" date="2010" name="Stand. Genomic Sci.">
        <title>Complete genome sequence of Rhizobium leguminosarum bv. trifolii strain WSM1325, an effective microsymbiont of annual Mediterranean clovers.</title>
        <authorList>
            <person name="Reeve W."/>
            <person name="O'Hara G."/>
            <person name="Chain P."/>
            <person name="Ardley J."/>
            <person name="Brau L."/>
            <person name="Nandesena K."/>
            <person name="Tiwari R."/>
            <person name="Copeland A."/>
            <person name="Nolan M."/>
            <person name="Han C."/>
            <person name="Brettin T."/>
            <person name="Land M."/>
            <person name="Ovchinikova G."/>
            <person name="Ivanova N."/>
            <person name="Mavromatis K."/>
            <person name="Markowitz V."/>
            <person name="Kyrpides N."/>
            <person name="Melino V."/>
            <person name="Denton M."/>
            <person name="Yates R."/>
            <person name="Howieson J."/>
        </authorList>
    </citation>
    <scope>NUCLEOTIDE SEQUENCE [LARGE SCALE GENOMIC DNA]</scope>
    <source>
        <strain evidence="2 3">WSM1325</strain>
        <plasmid evidence="3">Plasmid pR132503</plasmid>
    </source>
</reference>
<dbReference type="HOGENOM" id="CLU_3204428_0_0_5"/>
<dbReference type="Proteomes" id="UP000002256">
    <property type="component" value="Plasmid pR132503"/>
</dbReference>